<evidence type="ECO:0000313" key="2">
    <source>
        <dbReference type="EMBL" id="PZW39687.1"/>
    </source>
</evidence>
<dbReference type="InterPro" id="IPR038727">
    <property type="entry name" value="NadR/Ttd14_AAA_dom"/>
</dbReference>
<dbReference type="Pfam" id="PF13521">
    <property type="entry name" value="AAA_28"/>
    <property type="match status" value="1"/>
</dbReference>
<feature type="domain" description="NadR/Ttd14 AAA" evidence="1">
    <location>
        <begin position="6"/>
        <end position="170"/>
    </location>
</feature>
<reference evidence="2 3" key="1">
    <citation type="submission" date="2018-06" db="EMBL/GenBank/DDBJ databases">
        <title>Genomic Encyclopedia of Archaeal and Bacterial Type Strains, Phase II (KMG-II): from individual species to whole genera.</title>
        <authorList>
            <person name="Goeker M."/>
        </authorList>
    </citation>
    <scope>NUCLEOTIDE SEQUENCE [LARGE SCALE GENOMIC DNA]</scope>
    <source>
        <strain evidence="2 3">DSM 15361</strain>
    </source>
</reference>
<protein>
    <submittedName>
        <fullName evidence="2">Putative ATPase</fullName>
    </submittedName>
</protein>
<dbReference type="Proteomes" id="UP000249542">
    <property type="component" value="Unassembled WGS sequence"/>
</dbReference>
<gene>
    <name evidence="2" type="ORF">LX95_02051</name>
</gene>
<dbReference type="AlphaFoldDB" id="A0A2W7IJY4"/>
<dbReference type="SUPFAM" id="SSF52540">
    <property type="entry name" value="P-loop containing nucleoside triphosphate hydrolases"/>
    <property type="match status" value="1"/>
</dbReference>
<accession>A0A2W7IJY4</accession>
<sequence length="181" mass="21064">MAKAQKILIIGGPATGKSSIITLLEQMGYHCLQEISREITLKAQEEGTQQLFLTEPLRFSELLLEGRIKQHQEANFTNANYVFIDRGIPDITAYLDYKEDKYPSKFEKANLEYTYDQVFLLPIWDDIYVSDNERYESLEEAKKIQQQLVSTYTQLGYNLIEVPKDSVEKRVEFILKHSKTE</sequence>
<keyword evidence="3" id="KW-1185">Reference proteome</keyword>
<proteinExistence type="predicted"/>
<organism evidence="2 3">
    <name type="scientific">Mesonia algae</name>
    <dbReference type="NCBI Taxonomy" id="213248"/>
    <lineage>
        <taxon>Bacteria</taxon>
        <taxon>Pseudomonadati</taxon>
        <taxon>Bacteroidota</taxon>
        <taxon>Flavobacteriia</taxon>
        <taxon>Flavobacteriales</taxon>
        <taxon>Flavobacteriaceae</taxon>
        <taxon>Mesonia</taxon>
    </lineage>
</organism>
<evidence type="ECO:0000313" key="3">
    <source>
        <dbReference type="Proteomes" id="UP000249542"/>
    </source>
</evidence>
<comment type="caution">
    <text evidence="2">The sequence shown here is derived from an EMBL/GenBank/DDBJ whole genome shotgun (WGS) entry which is preliminary data.</text>
</comment>
<name>A0A2W7IJY4_9FLAO</name>
<dbReference type="RefSeq" id="WP_111541331.1">
    <property type="nucleotide sequence ID" value="NZ_QKYV01000005.1"/>
</dbReference>
<dbReference type="EMBL" id="QKYV01000005">
    <property type="protein sequence ID" value="PZW39687.1"/>
    <property type="molecule type" value="Genomic_DNA"/>
</dbReference>
<evidence type="ECO:0000259" key="1">
    <source>
        <dbReference type="Pfam" id="PF13521"/>
    </source>
</evidence>
<dbReference type="InterPro" id="IPR027417">
    <property type="entry name" value="P-loop_NTPase"/>
</dbReference>
<dbReference type="Gene3D" id="3.40.50.300">
    <property type="entry name" value="P-loop containing nucleotide triphosphate hydrolases"/>
    <property type="match status" value="1"/>
</dbReference>